<accession>A0ABP9AM54</accession>
<evidence type="ECO:0000256" key="2">
    <source>
        <dbReference type="ARBA" id="ARBA00022722"/>
    </source>
</evidence>
<evidence type="ECO:0000256" key="4">
    <source>
        <dbReference type="ARBA" id="ARBA00022801"/>
    </source>
</evidence>
<keyword evidence="4 6" id="KW-0378">Hydrolase</keyword>
<dbReference type="EC" id="3.1.-.-" evidence="6"/>
<dbReference type="HAMAP" id="MF_00265">
    <property type="entry name" value="VapC_Nob1"/>
    <property type="match status" value="1"/>
</dbReference>
<dbReference type="CDD" id="cd18692">
    <property type="entry name" value="PIN_VapC-like"/>
    <property type="match status" value="1"/>
</dbReference>
<comment type="function">
    <text evidence="6">Toxic component of a toxin-antitoxin (TA) system. An RNase.</text>
</comment>
<feature type="binding site" evidence="6">
    <location>
        <position position="6"/>
    </location>
    <ligand>
        <name>Mg(2+)</name>
        <dbReference type="ChEBI" id="CHEBI:18420"/>
    </ligand>
</feature>
<dbReference type="InterPro" id="IPR022907">
    <property type="entry name" value="VapC_family"/>
</dbReference>
<keyword evidence="6" id="KW-0800">Toxin</keyword>
<dbReference type="Gene3D" id="3.40.50.1010">
    <property type="entry name" value="5'-nuclease"/>
    <property type="match status" value="1"/>
</dbReference>
<keyword evidence="1 6" id="KW-1277">Toxin-antitoxin system</keyword>
<comment type="similarity">
    <text evidence="6">Belongs to the PINc/VapC protein family.</text>
</comment>
<dbReference type="InterPro" id="IPR029060">
    <property type="entry name" value="PIN-like_dom_sf"/>
</dbReference>
<evidence type="ECO:0000313" key="8">
    <source>
        <dbReference type="EMBL" id="GAA4782857.1"/>
    </source>
</evidence>
<dbReference type="EMBL" id="BAABKO010000006">
    <property type="protein sequence ID" value="GAA4782857.1"/>
    <property type="molecule type" value="Genomic_DNA"/>
</dbReference>
<keyword evidence="5 6" id="KW-0460">Magnesium</keyword>
<name>A0ABP9AM54_9MICO</name>
<sequence>MPRFVDTNVLLYALSDDPGEKAKRDAALSLLRAPDLALSTQVLAEFHVQATRPSRPHPVAHADAVAFAETLLVFTIQPVTTDVVRAAFAIQSRFDLSFWDAQIVAAARTAGCRELLTEDLNTGQDYDGVIAVDPFAVR</sequence>
<evidence type="ECO:0000256" key="1">
    <source>
        <dbReference type="ARBA" id="ARBA00022649"/>
    </source>
</evidence>
<keyword evidence="3 6" id="KW-0479">Metal-binding</keyword>
<evidence type="ECO:0000256" key="5">
    <source>
        <dbReference type="ARBA" id="ARBA00022842"/>
    </source>
</evidence>
<proteinExistence type="inferred from homology"/>
<protein>
    <recommendedName>
        <fullName evidence="6">Ribonuclease VapC</fullName>
        <shortName evidence="6">RNase VapC</shortName>
        <ecNumber evidence="6">3.1.-.-</ecNumber>
    </recommendedName>
    <alternativeName>
        <fullName evidence="6">Toxin VapC</fullName>
    </alternativeName>
</protein>
<dbReference type="InterPro" id="IPR002716">
    <property type="entry name" value="PIN_dom"/>
</dbReference>
<keyword evidence="2 6" id="KW-0540">Nuclease</keyword>
<organism evidence="8 9">
    <name type="scientific">Microbacterium gilvum</name>
    <dbReference type="NCBI Taxonomy" id="1336204"/>
    <lineage>
        <taxon>Bacteria</taxon>
        <taxon>Bacillati</taxon>
        <taxon>Actinomycetota</taxon>
        <taxon>Actinomycetes</taxon>
        <taxon>Micrococcales</taxon>
        <taxon>Microbacteriaceae</taxon>
        <taxon>Microbacterium</taxon>
    </lineage>
</organism>
<evidence type="ECO:0000256" key="3">
    <source>
        <dbReference type="ARBA" id="ARBA00022723"/>
    </source>
</evidence>
<dbReference type="Pfam" id="PF01850">
    <property type="entry name" value="PIN"/>
    <property type="match status" value="1"/>
</dbReference>
<evidence type="ECO:0000259" key="7">
    <source>
        <dbReference type="Pfam" id="PF01850"/>
    </source>
</evidence>
<dbReference type="Proteomes" id="UP001501645">
    <property type="component" value="Unassembled WGS sequence"/>
</dbReference>
<gene>
    <name evidence="6" type="primary">vapC</name>
    <name evidence="8" type="ORF">GCM10023351_30270</name>
</gene>
<reference evidence="9" key="1">
    <citation type="journal article" date="2019" name="Int. J. Syst. Evol. Microbiol.">
        <title>The Global Catalogue of Microorganisms (GCM) 10K type strain sequencing project: providing services to taxonomists for standard genome sequencing and annotation.</title>
        <authorList>
            <consortium name="The Broad Institute Genomics Platform"/>
            <consortium name="The Broad Institute Genome Sequencing Center for Infectious Disease"/>
            <person name="Wu L."/>
            <person name="Ma J."/>
        </authorList>
    </citation>
    <scope>NUCLEOTIDE SEQUENCE [LARGE SCALE GENOMIC DNA]</scope>
    <source>
        <strain evidence="9">JCM 18537</strain>
    </source>
</reference>
<feature type="binding site" evidence="6">
    <location>
        <position position="100"/>
    </location>
    <ligand>
        <name>Mg(2+)</name>
        <dbReference type="ChEBI" id="CHEBI:18420"/>
    </ligand>
</feature>
<keyword evidence="9" id="KW-1185">Reference proteome</keyword>
<comment type="cofactor">
    <cofactor evidence="6">
        <name>Mg(2+)</name>
        <dbReference type="ChEBI" id="CHEBI:18420"/>
    </cofactor>
</comment>
<comment type="caution">
    <text evidence="8">The sequence shown here is derived from an EMBL/GenBank/DDBJ whole genome shotgun (WGS) entry which is preliminary data.</text>
</comment>
<evidence type="ECO:0000256" key="6">
    <source>
        <dbReference type="HAMAP-Rule" id="MF_00265"/>
    </source>
</evidence>
<dbReference type="RefSeq" id="WP_345440993.1">
    <property type="nucleotide sequence ID" value="NZ_BAABKO010000006.1"/>
</dbReference>
<evidence type="ECO:0000313" key="9">
    <source>
        <dbReference type="Proteomes" id="UP001501645"/>
    </source>
</evidence>
<dbReference type="SUPFAM" id="SSF88723">
    <property type="entry name" value="PIN domain-like"/>
    <property type="match status" value="1"/>
</dbReference>
<feature type="domain" description="PIN" evidence="7">
    <location>
        <begin position="4"/>
        <end position="119"/>
    </location>
</feature>